<evidence type="ECO:0000313" key="2">
    <source>
        <dbReference type="Proteomes" id="UP000184105"/>
    </source>
</evidence>
<sequence length="122" mass="14574">MFKMHFQVIKDYFYNQIYEEVHKSFPSFFSVFDKEDGAYPLLGELGCFILKHSDKKDIIEQTIDFINKALQKGEYETEDAIIIEMFSKLYEDSILADNIERGLYGKALILFRKYRKESYEDH</sequence>
<dbReference type="EMBL" id="FQWA01000001">
    <property type="protein sequence ID" value="SHF53275.1"/>
    <property type="molecule type" value="Genomic_DNA"/>
</dbReference>
<evidence type="ECO:0000313" key="1">
    <source>
        <dbReference type="EMBL" id="SHF53275.1"/>
    </source>
</evidence>
<accession>A0AAX2F0V8</accession>
<comment type="caution">
    <text evidence="1">The sequence shown here is derived from an EMBL/GenBank/DDBJ whole genome shotgun (WGS) entry which is preliminary data.</text>
</comment>
<organism evidence="1 2">
    <name type="scientific">Prevotella scopos JCM 17725</name>
    <dbReference type="NCBI Taxonomy" id="1236518"/>
    <lineage>
        <taxon>Bacteria</taxon>
        <taxon>Pseudomonadati</taxon>
        <taxon>Bacteroidota</taxon>
        <taxon>Bacteroidia</taxon>
        <taxon>Bacteroidales</taxon>
        <taxon>Prevotellaceae</taxon>
        <taxon>Prevotella</taxon>
    </lineage>
</organism>
<dbReference type="Proteomes" id="UP000184105">
    <property type="component" value="Unassembled WGS sequence"/>
</dbReference>
<dbReference type="RefSeq" id="WP_025836706.1">
    <property type="nucleotide sequence ID" value="NZ_BAKP01000001.1"/>
</dbReference>
<proteinExistence type="predicted"/>
<gene>
    <name evidence="1" type="ORF">SAMN05444364_1012</name>
</gene>
<keyword evidence="2" id="KW-1185">Reference proteome</keyword>
<reference evidence="1 2" key="1">
    <citation type="submission" date="2016-11" db="EMBL/GenBank/DDBJ databases">
        <authorList>
            <person name="Varghese N."/>
            <person name="Submissions S."/>
        </authorList>
    </citation>
    <scope>NUCLEOTIDE SEQUENCE [LARGE SCALE GENOMIC DNA]</scope>
    <source>
        <strain evidence="1 2">DSM 22613</strain>
    </source>
</reference>
<protein>
    <submittedName>
        <fullName evidence="1">Uncharacterized protein</fullName>
    </submittedName>
</protein>
<dbReference type="AlphaFoldDB" id="A0AAX2F0V8"/>
<name>A0AAX2F0V8_9BACT</name>